<dbReference type="Proteomes" id="UP001501411">
    <property type="component" value="Unassembled WGS sequence"/>
</dbReference>
<evidence type="ECO:0000256" key="2">
    <source>
        <dbReference type="ARBA" id="ARBA00022679"/>
    </source>
</evidence>
<sequence>MAKVKPALFEVLHDTQVETVLMRLYKAALRQGWQMLWHFLPKVFQLLGKGIDWKTEEESFYKDKYIPILPDQGTFLYLQARAISAQHILEFGTSYGISTIYLAKAAKDNGGKVISTEYLPHKVQAARKHLEEAGLSDWVEILEGDARETLKENTVSFDMVLLDGWPDMVYTIFKLVEPRLKKGAIILVDDVEGFRPSMQDYLDYVRNPVNGYLSSTISLRKGLEYTVKT</sequence>
<dbReference type="CDD" id="cd02440">
    <property type="entry name" value="AdoMet_MTases"/>
    <property type="match status" value="1"/>
</dbReference>
<keyword evidence="2" id="KW-0808">Transferase</keyword>
<dbReference type="Pfam" id="PF13578">
    <property type="entry name" value="Methyltransf_24"/>
    <property type="match status" value="1"/>
</dbReference>
<dbReference type="RefSeq" id="WP_345233112.1">
    <property type="nucleotide sequence ID" value="NZ_BAABIQ010000041.1"/>
</dbReference>
<dbReference type="PANTHER" id="PTHR43167:SF1">
    <property type="entry name" value="PUTATIVE (AFU_ORTHOLOGUE AFUA_6G01830)-RELATED"/>
    <property type="match status" value="1"/>
</dbReference>
<evidence type="ECO:0000256" key="1">
    <source>
        <dbReference type="ARBA" id="ARBA00022603"/>
    </source>
</evidence>
<proteinExistence type="predicted"/>
<organism evidence="4 5">
    <name type="scientific">Olivibacter ginsenosidimutans</name>
    <dbReference type="NCBI Taxonomy" id="1176537"/>
    <lineage>
        <taxon>Bacteria</taxon>
        <taxon>Pseudomonadati</taxon>
        <taxon>Bacteroidota</taxon>
        <taxon>Sphingobacteriia</taxon>
        <taxon>Sphingobacteriales</taxon>
        <taxon>Sphingobacteriaceae</taxon>
        <taxon>Olivibacter</taxon>
    </lineage>
</organism>
<keyword evidence="5" id="KW-1185">Reference proteome</keyword>
<reference evidence="5" key="1">
    <citation type="journal article" date="2019" name="Int. J. Syst. Evol. Microbiol.">
        <title>The Global Catalogue of Microorganisms (GCM) 10K type strain sequencing project: providing services to taxonomists for standard genome sequencing and annotation.</title>
        <authorList>
            <consortium name="The Broad Institute Genomics Platform"/>
            <consortium name="The Broad Institute Genome Sequencing Center for Infectious Disease"/>
            <person name="Wu L."/>
            <person name="Ma J."/>
        </authorList>
    </citation>
    <scope>NUCLEOTIDE SEQUENCE [LARGE SCALE GENOMIC DNA]</scope>
    <source>
        <strain evidence="5">JCM 18200</strain>
    </source>
</reference>
<dbReference type="InterPro" id="IPR002935">
    <property type="entry name" value="SAM_O-MeTrfase"/>
</dbReference>
<protein>
    <submittedName>
        <fullName evidence="4">Class I SAM-dependent methyltransferase</fullName>
    </submittedName>
</protein>
<dbReference type="GO" id="GO:0008168">
    <property type="term" value="F:methyltransferase activity"/>
    <property type="evidence" value="ECO:0007669"/>
    <property type="project" value="UniProtKB-KW"/>
</dbReference>
<dbReference type="EMBL" id="BAABIQ010000041">
    <property type="protein sequence ID" value="GAA4800886.1"/>
    <property type="molecule type" value="Genomic_DNA"/>
</dbReference>
<evidence type="ECO:0000313" key="5">
    <source>
        <dbReference type="Proteomes" id="UP001501411"/>
    </source>
</evidence>
<keyword evidence="1 4" id="KW-0489">Methyltransferase</keyword>
<dbReference type="PROSITE" id="PS51682">
    <property type="entry name" value="SAM_OMT_I"/>
    <property type="match status" value="1"/>
</dbReference>
<dbReference type="PANTHER" id="PTHR43167">
    <property type="entry name" value="PUTATIVE (AFU_ORTHOLOGUE AFUA_6G01830)-RELATED"/>
    <property type="match status" value="1"/>
</dbReference>
<comment type="caution">
    <text evidence="4">The sequence shown here is derived from an EMBL/GenBank/DDBJ whole genome shotgun (WGS) entry which is preliminary data.</text>
</comment>
<accession>A0ABP9BVT9</accession>
<dbReference type="SUPFAM" id="SSF53335">
    <property type="entry name" value="S-adenosyl-L-methionine-dependent methyltransferases"/>
    <property type="match status" value="1"/>
</dbReference>
<dbReference type="InterPro" id="IPR029063">
    <property type="entry name" value="SAM-dependent_MTases_sf"/>
</dbReference>
<dbReference type="GO" id="GO:0032259">
    <property type="term" value="P:methylation"/>
    <property type="evidence" value="ECO:0007669"/>
    <property type="project" value="UniProtKB-KW"/>
</dbReference>
<evidence type="ECO:0000256" key="3">
    <source>
        <dbReference type="ARBA" id="ARBA00022691"/>
    </source>
</evidence>
<gene>
    <name evidence="4" type="ORF">GCM10023231_32080</name>
</gene>
<evidence type="ECO:0000313" key="4">
    <source>
        <dbReference type="EMBL" id="GAA4800886.1"/>
    </source>
</evidence>
<name>A0ABP9BVT9_9SPHI</name>
<dbReference type="Gene3D" id="3.40.50.150">
    <property type="entry name" value="Vaccinia Virus protein VP39"/>
    <property type="match status" value="1"/>
</dbReference>
<keyword evidence="3" id="KW-0949">S-adenosyl-L-methionine</keyword>